<dbReference type="Proteomes" id="UP000278792">
    <property type="component" value="Unassembled WGS sequence"/>
</dbReference>
<dbReference type="EMBL" id="RKIK01000022">
    <property type="protein sequence ID" value="ROV60395.1"/>
    <property type="molecule type" value="Genomic_DNA"/>
</dbReference>
<evidence type="ECO:0000256" key="3">
    <source>
        <dbReference type="ARBA" id="ARBA00022837"/>
    </source>
</evidence>
<dbReference type="Pfam" id="PF17892">
    <property type="entry name" value="Cadherin_5"/>
    <property type="match status" value="1"/>
</dbReference>
<keyword evidence="3" id="KW-0106">Calcium</keyword>
<evidence type="ECO:0000313" key="6">
    <source>
        <dbReference type="EMBL" id="ROV60395.1"/>
    </source>
</evidence>
<name>A0A3N3E0W3_9VIBR</name>
<dbReference type="GO" id="GO:0005509">
    <property type="term" value="F:calcium ion binding"/>
    <property type="evidence" value="ECO:0007669"/>
    <property type="project" value="InterPro"/>
</dbReference>
<comment type="subcellular location">
    <subcellularLocation>
        <location evidence="1">Secreted</location>
    </subcellularLocation>
</comment>
<accession>A0A3N3E0W3</accession>
<organism evidence="6 7">
    <name type="scientific">Vibrio ponticus</name>
    <dbReference type="NCBI Taxonomy" id="265668"/>
    <lineage>
        <taxon>Bacteria</taxon>
        <taxon>Pseudomonadati</taxon>
        <taxon>Pseudomonadota</taxon>
        <taxon>Gammaproteobacteria</taxon>
        <taxon>Vibrionales</taxon>
        <taxon>Vibrionaceae</taxon>
        <taxon>Vibrio</taxon>
    </lineage>
</organism>
<dbReference type="InterPro" id="IPR001343">
    <property type="entry name" value="Hemolysn_Ca-bd"/>
</dbReference>
<dbReference type="PRINTS" id="PR00313">
    <property type="entry name" value="CABNDNGRPT"/>
</dbReference>
<gene>
    <name evidence="6" type="ORF">EGH82_09600</name>
</gene>
<dbReference type="RefSeq" id="WP_185066989.1">
    <property type="nucleotide sequence ID" value="NZ_RKIK01000022.1"/>
</dbReference>
<dbReference type="InterPro" id="IPR018511">
    <property type="entry name" value="Hemolysin-typ_Ca-bd_CS"/>
</dbReference>
<sequence>YFEGNEEKSEPLTVSNGQFSFDLPAVNTGFTVEVQTISDANAPVYEGDETFTLAVATETQATPKLGQATIQDQEDNPPESKDFDTEVSHSGKTQVVFDTAKTPITDTSGDRISDLEDDAANVDLKIVISDLPDHGTLYYKDGDNYIEITADDLFHPDKSTDQYKQFDQDSIHYEPDADSEGFILGIDSDAESKRLGQDDKGSSTTDFYNWGEKVSDTVRELTLNDTDVVTITSTSTKNKDATLTQYNGEANKNHVGYGIGVGGDYGINKNETLAIEFSSRPADSITLGLDGLGGYFEQGLGKNETSVVIKVYYLVEGQTELQHTVFEFQKETSGDTELYHSLTIPSSGFDLPEDANIVQVDLSTRGDGNWELRSLETHVEDSFDYKAVDSDGNLSDVSTVTLKEQNQAPIATDDPIGFSVTLGDFRANGEWQDAGATISTSSSQVVNPQTEKQGVTGNYNSGPSDQLQYNRESGDSEQFIIELKQAVSEFSFSVSNLVKNEGGSGKHEQGKWIAYLGETVVASDTFIANQGGNKGIYHVSPSVAFDKIVFEAVDFSELDDFADEKNPNYQEGSTADSSDYFLTGFEASTPAGSYVMNQNQVLKIPLEQLLNNDSDLDGDDIRITYVFGESVGEAYIQDGHVHFAVGNNVTGDVSFQYQITDDKGGYDTATVKVHVYPEPAMDVQVQLVEPFSSQVVEGEVLAFKVVLNQNPLEATQLKIDFDETNREDVILSEVKFTNGVTYDSLLGILTVPVGVKEFSVLLPTFDDSDIETPENFGITVGVIGGESKYSSGGILDNDESGSANEKPEANNFTATSNSNVVEIDFSDWATDQEDDSDNTKVTSVRIDTLPENGKLYLVKANGELEEIIPGKEILDSDKVIYIAEKAAANSESYDFSNQQFLANTGLANNSDGVAKVNFAGLVITGGVYASDKFEADSGTIKYDHNQNQAGLFVSTRHDSGVGEETGVGEYISIASDNGNIDSITLGFASLQGQLSDNGNSPNRAKIWAQLFDNGQPVGDPFELDIEYAEHHTGSAEITNQPLVFDEVKIYLTSSQQNGNSAGFNLASAEIVSSGVVDIDDDFKYTAIDTDNQLSESQGTVTIEATSAVGSTGQHIDRVTVDGSNISWAQSAAHTWENESNASFVYDQTQGVVIDVGVGGDSVNGGSGADVIYLGESHVPNMDQNIVFPSDDFQKFVSGTIDEITYTNNDEDGAHKFDHVTSGGKADVAHGGGGNDEIYGQGGTDLIFGGSGHDILDGGTGRDALRGGSGNDTLIGGLGNDILMGGDDFDLFKFVDQGDGIRDGEVDIIKDFTRGEDALDISDILDVVEGQNVEDLLSLAIAPDENDSDDLKLTISSGDSTHTVILENATSQYKEGGSLLDSDTIIRDLLTVPDSSAI</sequence>
<reference evidence="6 7" key="1">
    <citation type="submission" date="2018-11" db="EMBL/GenBank/DDBJ databases">
        <title>Vibrio ponticus strain CAIM 1751 pathogenic for the snapper Lutjanus guttatus.</title>
        <authorList>
            <person name="Soto-Rodriguez S."/>
            <person name="Lozano-Olvera R."/>
            <person name="Gomez-Gil B."/>
        </authorList>
    </citation>
    <scope>NUCLEOTIDE SEQUENCE [LARGE SCALE GENOMIC DNA]</scope>
    <source>
        <strain evidence="6 7">CAIM 1751</strain>
    </source>
</reference>
<feature type="region of interest" description="Disordered" evidence="4">
    <location>
        <begin position="439"/>
        <end position="463"/>
    </location>
</feature>
<dbReference type="PROSITE" id="PS00330">
    <property type="entry name" value="HEMOLYSIN_CALCIUM"/>
    <property type="match status" value="4"/>
</dbReference>
<dbReference type="PANTHER" id="PTHR38340:SF1">
    <property type="entry name" value="S-LAYER PROTEIN"/>
    <property type="match status" value="1"/>
</dbReference>
<feature type="non-terminal residue" evidence="6">
    <location>
        <position position="1"/>
    </location>
</feature>
<dbReference type="InterPro" id="IPR050557">
    <property type="entry name" value="RTX_toxin/Mannuronan_C5-epim"/>
</dbReference>
<feature type="compositionally biased region" description="Basic and acidic residues" evidence="4">
    <location>
        <begin position="78"/>
        <end position="89"/>
    </location>
</feature>
<dbReference type="PANTHER" id="PTHR38340">
    <property type="entry name" value="S-LAYER PROTEIN"/>
    <property type="match status" value="1"/>
</dbReference>
<feature type="region of interest" description="Disordered" evidence="4">
    <location>
        <begin position="793"/>
        <end position="814"/>
    </location>
</feature>
<evidence type="ECO:0000256" key="4">
    <source>
        <dbReference type="SAM" id="MobiDB-lite"/>
    </source>
</evidence>
<dbReference type="Gene3D" id="2.150.10.10">
    <property type="entry name" value="Serralysin-like metalloprotease, C-terminal"/>
    <property type="match status" value="1"/>
</dbReference>
<feature type="domain" description="Cadherin-like" evidence="5">
    <location>
        <begin position="594"/>
        <end position="675"/>
    </location>
</feature>
<dbReference type="Pfam" id="PF00353">
    <property type="entry name" value="HemolysinCabind"/>
    <property type="match status" value="3"/>
</dbReference>
<evidence type="ECO:0000256" key="2">
    <source>
        <dbReference type="ARBA" id="ARBA00022525"/>
    </source>
</evidence>
<dbReference type="InterPro" id="IPR041690">
    <property type="entry name" value="Cadherin_5"/>
</dbReference>
<dbReference type="SUPFAM" id="SSF51120">
    <property type="entry name" value="beta-Roll"/>
    <property type="match status" value="1"/>
</dbReference>
<keyword evidence="2" id="KW-0964">Secreted</keyword>
<evidence type="ECO:0000259" key="5">
    <source>
        <dbReference type="Pfam" id="PF17892"/>
    </source>
</evidence>
<feature type="region of interest" description="Disordered" evidence="4">
    <location>
        <begin position="70"/>
        <end position="92"/>
    </location>
</feature>
<dbReference type="Gene3D" id="2.60.40.2810">
    <property type="match status" value="1"/>
</dbReference>
<evidence type="ECO:0000313" key="7">
    <source>
        <dbReference type="Proteomes" id="UP000278792"/>
    </source>
</evidence>
<evidence type="ECO:0000256" key="1">
    <source>
        <dbReference type="ARBA" id="ARBA00004613"/>
    </source>
</evidence>
<comment type="caution">
    <text evidence="6">The sequence shown here is derived from an EMBL/GenBank/DDBJ whole genome shotgun (WGS) entry which is preliminary data.</text>
</comment>
<dbReference type="InterPro" id="IPR011049">
    <property type="entry name" value="Serralysin-like_metalloprot_C"/>
</dbReference>
<proteinExistence type="predicted"/>
<dbReference type="GO" id="GO:0005576">
    <property type="term" value="C:extracellular region"/>
    <property type="evidence" value="ECO:0007669"/>
    <property type="project" value="UniProtKB-SubCell"/>
</dbReference>
<protein>
    <recommendedName>
        <fullName evidence="5">Cadherin-like domain-containing protein</fullName>
    </recommendedName>
</protein>